<evidence type="ECO:0000313" key="3">
    <source>
        <dbReference type="Proteomes" id="UP000800092"/>
    </source>
</evidence>
<protein>
    <recommendedName>
        <fullName evidence="4">Secreted protein</fullName>
    </recommendedName>
</protein>
<dbReference type="EMBL" id="ML991838">
    <property type="protein sequence ID" value="KAF2230639.1"/>
    <property type="molecule type" value="Genomic_DNA"/>
</dbReference>
<accession>A0A6A6GYE8</accession>
<feature type="signal peptide" evidence="1">
    <location>
        <begin position="1"/>
        <end position="29"/>
    </location>
</feature>
<proteinExistence type="predicted"/>
<dbReference type="AlphaFoldDB" id="A0A6A6GYE8"/>
<name>A0A6A6GYE8_VIRVR</name>
<dbReference type="Proteomes" id="UP000800092">
    <property type="component" value="Unassembled WGS sequence"/>
</dbReference>
<keyword evidence="3" id="KW-1185">Reference proteome</keyword>
<gene>
    <name evidence="2" type="ORF">EV356DRAFT_328234</name>
</gene>
<feature type="chain" id="PRO_5025486271" description="Secreted protein" evidence="1">
    <location>
        <begin position="30"/>
        <end position="93"/>
    </location>
</feature>
<organism evidence="2 3">
    <name type="scientific">Viridothelium virens</name>
    <name type="common">Speckled blister lichen</name>
    <name type="synonym">Trypethelium virens</name>
    <dbReference type="NCBI Taxonomy" id="1048519"/>
    <lineage>
        <taxon>Eukaryota</taxon>
        <taxon>Fungi</taxon>
        <taxon>Dikarya</taxon>
        <taxon>Ascomycota</taxon>
        <taxon>Pezizomycotina</taxon>
        <taxon>Dothideomycetes</taxon>
        <taxon>Dothideomycetes incertae sedis</taxon>
        <taxon>Trypetheliales</taxon>
        <taxon>Trypetheliaceae</taxon>
        <taxon>Viridothelium</taxon>
    </lineage>
</organism>
<evidence type="ECO:0000256" key="1">
    <source>
        <dbReference type="SAM" id="SignalP"/>
    </source>
</evidence>
<evidence type="ECO:0000313" key="2">
    <source>
        <dbReference type="EMBL" id="KAF2230639.1"/>
    </source>
</evidence>
<evidence type="ECO:0008006" key="4">
    <source>
        <dbReference type="Google" id="ProtNLM"/>
    </source>
</evidence>
<sequence>MSGVHLSCCFSRLCPLTVLSFLLPTCSQSHDAPGRVSCAQHLNHTVSRATKPTMTNNYTHSTNCMTGFEMRKGYQEAPECSRIVAKLQLLLPE</sequence>
<keyword evidence="1" id="KW-0732">Signal</keyword>
<reference evidence="2" key="1">
    <citation type="journal article" date="2020" name="Stud. Mycol.">
        <title>101 Dothideomycetes genomes: a test case for predicting lifestyles and emergence of pathogens.</title>
        <authorList>
            <person name="Haridas S."/>
            <person name="Albert R."/>
            <person name="Binder M."/>
            <person name="Bloem J."/>
            <person name="Labutti K."/>
            <person name="Salamov A."/>
            <person name="Andreopoulos B."/>
            <person name="Baker S."/>
            <person name="Barry K."/>
            <person name="Bills G."/>
            <person name="Bluhm B."/>
            <person name="Cannon C."/>
            <person name="Castanera R."/>
            <person name="Culley D."/>
            <person name="Daum C."/>
            <person name="Ezra D."/>
            <person name="Gonzalez J."/>
            <person name="Henrissat B."/>
            <person name="Kuo A."/>
            <person name="Liang C."/>
            <person name="Lipzen A."/>
            <person name="Lutzoni F."/>
            <person name="Magnuson J."/>
            <person name="Mondo S."/>
            <person name="Nolan M."/>
            <person name="Ohm R."/>
            <person name="Pangilinan J."/>
            <person name="Park H.-J."/>
            <person name="Ramirez L."/>
            <person name="Alfaro M."/>
            <person name="Sun H."/>
            <person name="Tritt A."/>
            <person name="Yoshinaga Y."/>
            <person name="Zwiers L.-H."/>
            <person name="Turgeon B."/>
            <person name="Goodwin S."/>
            <person name="Spatafora J."/>
            <person name="Crous P."/>
            <person name="Grigoriev I."/>
        </authorList>
    </citation>
    <scope>NUCLEOTIDE SEQUENCE</scope>
    <source>
        <strain evidence="2">Tuck. ex Michener</strain>
    </source>
</reference>